<sequence length="1065" mass="115112">MHVEIRLCEVQQACAFDTQSFYRVKQLLANHGMSSGGDDSFPKRAATPKPMLCLRQKSMCAPQFKLQLVVERLIEMESQVIVARMDRRQHEACTKSNWNNSDVGTAYHSATIHEVILAAFPLAAADSVIKIRLLQLPPPLDYDAQQTVKKALGDVTVNRYRHDTPLCIGVAKVTLRDVMSARRTVGIAMQAKRTIFSTVEAHNLDTLVTNAMFGKDESSGSALLSLQINGYTFERVPKGRLLLYNRAGGGLGHNSARESEAHSIGKQGASLTSVEDARVEVEMESLDSPAIRFVLAPYVALVDVVLRVIDIASWRVPCKTAMALTTLLVALYADLFDVMCVLMATLSVLLFIRTISHFYCLPISDSSVRTSASPAIPGDSSNFQPYLYSRDNALLNSLLRARVFFSRGLLEDTYFELALGAHLLSRSRRQIATVLLILCAGFVTLSMGTIIVLLMLGVFTLYPVYLNIPAARRRRRRRFSLLATFYGIAKAFRTPERMKVVRMVRVAVVRSKSAVPQAEDDLALASNSDVLQQQFLGYLNQLTESVGAGSATDRSEASPKVREGSAFGAHRRSRTADIDGCAIGSGNFANTVDHFQLTHALRYFVVLCFSPSGSDAAGLANTASSMRRGFSCESLQHRMVDQLRQARAVNALVAIEFPQISNVPAGVSGAFSAQPSVIMTESKPSAVSKEVQDVFHAYFNSTIGFLSYLRQQSVVHPYVTPSVIVKCMPGSTRSLGVLAPTLCLVDVGDDDGVTKAVVARRIAISALPTVGKFNTSSSVEITGRVMALYAAYLLQGARLSIYTSASGCSTIIPLMAPGDRIERFPQPNPCPLDLLNTLDSVWRGETNDTAVEGKEVFFTADAVIQIITVYKNFWAGDAVASPGRTSKLDAGNTADTAVAHSPHRNSIRNVFSSLAPMPRSALGQHSATTYSSRSPRGAFSPGTGNGAGGSGAGGGAPTFTRGDLSAARAGPSSPGPNPLRLSPPLTTERQSTDFVSETTGRNDLNNSCRRAGEPPLLEATAYRESRSHLFAHDDQDSSSPKQSAPLNGISLLEGAEKAQYATRKT</sequence>
<evidence type="ECO:0000313" key="4">
    <source>
        <dbReference type="Proteomes" id="UP000038009"/>
    </source>
</evidence>
<feature type="region of interest" description="Disordered" evidence="1">
    <location>
        <begin position="919"/>
        <end position="1012"/>
    </location>
</feature>
<evidence type="ECO:0000256" key="1">
    <source>
        <dbReference type="SAM" id="MobiDB-lite"/>
    </source>
</evidence>
<dbReference type="EMBL" id="LJSK01000078">
    <property type="protein sequence ID" value="KPI87667.1"/>
    <property type="molecule type" value="Genomic_DNA"/>
</dbReference>
<evidence type="ECO:0000313" key="3">
    <source>
        <dbReference type="EMBL" id="KPI87667.1"/>
    </source>
</evidence>
<keyword evidence="2" id="KW-1133">Transmembrane helix</keyword>
<feature type="compositionally biased region" description="Polar residues" evidence="1">
    <location>
        <begin position="984"/>
        <end position="1008"/>
    </location>
</feature>
<feature type="compositionally biased region" description="Polar residues" evidence="1">
    <location>
        <begin position="923"/>
        <end position="934"/>
    </location>
</feature>
<name>A0A0N0P6X0_LEPSE</name>
<dbReference type="Proteomes" id="UP000038009">
    <property type="component" value="Unassembled WGS sequence"/>
</dbReference>
<keyword evidence="2" id="KW-0472">Membrane</keyword>
<dbReference type="OMA" id="WRVPRKT"/>
<organism evidence="3 4">
    <name type="scientific">Leptomonas seymouri</name>
    <dbReference type="NCBI Taxonomy" id="5684"/>
    <lineage>
        <taxon>Eukaryota</taxon>
        <taxon>Discoba</taxon>
        <taxon>Euglenozoa</taxon>
        <taxon>Kinetoplastea</taxon>
        <taxon>Metakinetoplastina</taxon>
        <taxon>Trypanosomatida</taxon>
        <taxon>Trypanosomatidae</taxon>
        <taxon>Leishmaniinae</taxon>
        <taxon>Leptomonas</taxon>
    </lineage>
</organism>
<feature type="transmembrane region" description="Helical" evidence="2">
    <location>
        <begin position="329"/>
        <end position="352"/>
    </location>
</feature>
<feature type="compositionally biased region" description="Basic and acidic residues" evidence="1">
    <location>
        <begin position="553"/>
        <end position="563"/>
    </location>
</feature>
<keyword evidence="2" id="KW-0812">Transmembrane</keyword>
<feature type="region of interest" description="Disordered" evidence="1">
    <location>
        <begin position="549"/>
        <end position="569"/>
    </location>
</feature>
<feature type="region of interest" description="Disordered" evidence="1">
    <location>
        <begin position="1024"/>
        <end position="1065"/>
    </location>
</feature>
<gene>
    <name evidence="3" type="ORF">ABL78_3265</name>
</gene>
<accession>A0A0N0P6X0</accession>
<dbReference type="AlphaFoldDB" id="A0A0N0P6X0"/>
<protein>
    <submittedName>
        <fullName evidence="3">Uncharacterized protein</fullName>
    </submittedName>
</protein>
<dbReference type="VEuPathDB" id="TriTrypDB:Lsey_0078_0220"/>
<feature type="transmembrane region" description="Helical" evidence="2">
    <location>
        <begin position="434"/>
        <end position="465"/>
    </location>
</feature>
<dbReference type="OrthoDB" id="271962at2759"/>
<comment type="caution">
    <text evidence="3">The sequence shown here is derived from an EMBL/GenBank/DDBJ whole genome shotgun (WGS) entry which is preliminary data.</text>
</comment>
<feature type="compositionally biased region" description="Gly residues" evidence="1">
    <location>
        <begin position="943"/>
        <end position="956"/>
    </location>
</feature>
<evidence type="ECO:0000256" key="2">
    <source>
        <dbReference type="SAM" id="Phobius"/>
    </source>
</evidence>
<keyword evidence="4" id="KW-1185">Reference proteome</keyword>
<proteinExistence type="predicted"/>
<feature type="compositionally biased region" description="Basic and acidic residues" evidence="1">
    <location>
        <begin position="1024"/>
        <end position="1035"/>
    </location>
</feature>
<reference evidence="3 4" key="1">
    <citation type="journal article" date="2015" name="PLoS Pathog.">
        <title>Leptomonas seymouri: Adaptations to the Dixenous Life Cycle Analyzed by Genome Sequencing, Transcriptome Profiling and Co-infection with Leishmania donovani.</title>
        <authorList>
            <person name="Kraeva N."/>
            <person name="Butenko A."/>
            <person name="Hlavacova J."/>
            <person name="Kostygov A."/>
            <person name="Myskova J."/>
            <person name="Grybchuk D."/>
            <person name="Lestinova T."/>
            <person name="Votypka J."/>
            <person name="Volf P."/>
            <person name="Opperdoes F."/>
            <person name="Flegontov P."/>
            <person name="Lukes J."/>
            <person name="Yurchenko V."/>
        </authorList>
    </citation>
    <scope>NUCLEOTIDE SEQUENCE [LARGE SCALE GENOMIC DNA]</scope>
    <source>
        <strain evidence="3 4">ATCC 30220</strain>
    </source>
</reference>